<dbReference type="FunFam" id="3.90.1030.10:FF:000001">
    <property type="entry name" value="50S ribosomal protein L17"/>
    <property type="match status" value="1"/>
</dbReference>
<dbReference type="PANTHER" id="PTHR14413">
    <property type="entry name" value="RIBOSOMAL PROTEIN L17"/>
    <property type="match status" value="1"/>
</dbReference>
<keyword evidence="9" id="KW-1185">Reference proteome</keyword>
<comment type="similarity">
    <text evidence="1 7">Belongs to the bacterial ribosomal protein bL17 family.</text>
</comment>
<evidence type="ECO:0000256" key="7">
    <source>
        <dbReference type="RuleBase" id="RU000660"/>
    </source>
</evidence>
<dbReference type="Gene3D" id="3.90.1030.10">
    <property type="entry name" value="Ribosomal protein L17"/>
    <property type="match status" value="1"/>
</dbReference>
<dbReference type="PANTHER" id="PTHR14413:SF16">
    <property type="entry name" value="LARGE RIBOSOMAL SUBUNIT PROTEIN BL17M"/>
    <property type="match status" value="1"/>
</dbReference>
<name>A0AAE0LFY3_9CHLO</name>
<dbReference type="EMBL" id="LGRX02002558">
    <property type="protein sequence ID" value="KAK3283981.1"/>
    <property type="molecule type" value="Genomic_DNA"/>
</dbReference>
<proteinExistence type="inferred from homology"/>
<reference evidence="8 9" key="1">
    <citation type="journal article" date="2015" name="Genome Biol. Evol.">
        <title>Comparative Genomics of a Bacterivorous Green Alga Reveals Evolutionary Causalities and Consequences of Phago-Mixotrophic Mode of Nutrition.</title>
        <authorList>
            <person name="Burns J.A."/>
            <person name="Paasch A."/>
            <person name="Narechania A."/>
            <person name="Kim E."/>
        </authorList>
    </citation>
    <scope>NUCLEOTIDE SEQUENCE [LARGE SCALE GENOMIC DNA]</scope>
    <source>
        <strain evidence="8 9">PLY_AMNH</strain>
    </source>
</reference>
<accession>A0AAE0LFY3</accession>
<dbReference type="Pfam" id="PF01196">
    <property type="entry name" value="Ribosomal_L17"/>
    <property type="match status" value="1"/>
</dbReference>
<dbReference type="GO" id="GO:0022625">
    <property type="term" value="C:cytosolic large ribosomal subunit"/>
    <property type="evidence" value="ECO:0007669"/>
    <property type="project" value="TreeGrafter"/>
</dbReference>
<dbReference type="GO" id="GO:0003735">
    <property type="term" value="F:structural constituent of ribosome"/>
    <property type="evidence" value="ECO:0007669"/>
    <property type="project" value="InterPro"/>
</dbReference>
<dbReference type="InterPro" id="IPR000456">
    <property type="entry name" value="Ribosomal_bL17"/>
</dbReference>
<protein>
    <recommendedName>
        <fullName evidence="4">Large ribosomal subunit protein bL17c</fullName>
    </recommendedName>
    <alternativeName>
        <fullName evidence="5">50S ribosomal protein L17, chloroplastic</fullName>
    </alternativeName>
    <alternativeName>
        <fullName evidence="6">CL17</fullName>
    </alternativeName>
</protein>
<organism evidence="8 9">
    <name type="scientific">Cymbomonas tetramitiformis</name>
    <dbReference type="NCBI Taxonomy" id="36881"/>
    <lineage>
        <taxon>Eukaryota</taxon>
        <taxon>Viridiplantae</taxon>
        <taxon>Chlorophyta</taxon>
        <taxon>Pyramimonadophyceae</taxon>
        <taxon>Pyramimonadales</taxon>
        <taxon>Pyramimonadaceae</taxon>
        <taxon>Cymbomonas</taxon>
    </lineage>
</organism>
<keyword evidence="3 7" id="KW-0687">Ribonucleoprotein</keyword>
<evidence type="ECO:0000256" key="6">
    <source>
        <dbReference type="ARBA" id="ARBA00082728"/>
    </source>
</evidence>
<evidence type="ECO:0000256" key="4">
    <source>
        <dbReference type="ARBA" id="ARBA00072708"/>
    </source>
</evidence>
<comment type="caution">
    <text evidence="8">The sequence shown here is derived from an EMBL/GenBank/DDBJ whole genome shotgun (WGS) entry which is preliminary data.</text>
</comment>
<dbReference type="AlphaFoldDB" id="A0AAE0LFY3"/>
<evidence type="ECO:0000256" key="1">
    <source>
        <dbReference type="ARBA" id="ARBA00008777"/>
    </source>
</evidence>
<dbReference type="Proteomes" id="UP001190700">
    <property type="component" value="Unassembled WGS sequence"/>
</dbReference>
<dbReference type="InterPro" id="IPR036373">
    <property type="entry name" value="Ribosomal_bL17_sf"/>
</dbReference>
<sequence>MATSLATAFSRLEVSQTSARSNGTRQSVKHTVAIRPKLTVQRFEGLRMGGLEFGSACESAALAVTNGVKVFAMRHRCKKPRLGRPADQRKALLRGLTTEVLRNGRITTTKARAKALRPYVDKMIGLAKGGSLAQRRQAMAFLYDKQLVHAIFEEVPERYGERNGGYCRVLRTLNRRGDNAPMAIIELV</sequence>
<evidence type="ECO:0000256" key="3">
    <source>
        <dbReference type="ARBA" id="ARBA00023274"/>
    </source>
</evidence>
<evidence type="ECO:0000256" key="2">
    <source>
        <dbReference type="ARBA" id="ARBA00022980"/>
    </source>
</evidence>
<keyword evidence="2 7" id="KW-0689">Ribosomal protein</keyword>
<dbReference type="HAMAP" id="MF_01368">
    <property type="entry name" value="Ribosomal_bL17"/>
    <property type="match status" value="1"/>
</dbReference>
<evidence type="ECO:0000313" key="8">
    <source>
        <dbReference type="EMBL" id="KAK3283981.1"/>
    </source>
</evidence>
<evidence type="ECO:0000256" key="5">
    <source>
        <dbReference type="ARBA" id="ARBA00077677"/>
    </source>
</evidence>
<dbReference type="GO" id="GO:0006412">
    <property type="term" value="P:translation"/>
    <property type="evidence" value="ECO:0007669"/>
    <property type="project" value="InterPro"/>
</dbReference>
<dbReference type="SUPFAM" id="SSF64263">
    <property type="entry name" value="Prokaryotic ribosomal protein L17"/>
    <property type="match status" value="1"/>
</dbReference>
<gene>
    <name evidence="8" type="ORF">CYMTET_8344</name>
</gene>
<dbReference type="NCBIfam" id="TIGR00059">
    <property type="entry name" value="L17"/>
    <property type="match status" value="1"/>
</dbReference>
<evidence type="ECO:0000313" key="9">
    <source>
        <dbReference type="Proteomes" id="UP001190700"/>
    </source>
</evidence>